<dbReference type="GO" id="GO:0016740">
    <property type="term" value="F:transferase activity"/>
    <property type="evidence" value="ECO:0007669"/>
    <property type="project" value="UniProtKB-KW"/>
</dbReference>
<accession>A0A418Y9H9</accession>
<dbReference type="RefSeq" id="WP_119912519.1">
    <property type="nucleotide sequence ID" value="NZ_QZCH01000050.1"/>
</dbReference>
<dbReference type="Proteomes" id="UP000283255">
    <property type="component" value="Unassembled WGS sequence"/>
</dbReference>
<sequence>MKIGIINQSFPHGSAAGRESLDAVLALSAFSEDIAVFFIDDGVFQLLPDQDPSKILQRNYLPTFGMLELYDIEQVYVCQQSCEQRGIDPQALSITVEALTPTELAEHFAQQQQLIRF</sequence>
<dbReference type="NCBIfam" id="NF001238">
    <property type="entry name" value="PRK00211.1"/>
    <property type="match status" value="1"/>
</dbReference>
<dbReference type="AlphaFoldDB" id="A0A418Y9H9"/>
<reference evidence="2 3" key="1">
    <citation type="submission" date="2018-09" db="EMBL/GenBank/DDBJ databases">
        <authorList>
            <person name="Wang F."/>
        </authorList>
    </citation>
    <scope>NUCLEOTIDE SEQUENCE [LARGE SCALE GENOMIC DNA]</scope>
    <source>
        <strain evidence="2 3">PLHSC7-2</strain>
    </source>
</reference>
<reference evidence="2 3" key="2">
    <citation type="submission" date="2019-01" db="EMBL/GenBank/DDBJ databases">
        <title>Motilimonas pumilus sp. nov., isolated from the gut of sea cucumber (Apostichopus japonicus).</title>
        <authorList>
            <person name="Wang F.-Q."/>
            <person name="Ren L.-H."/>
            <person name="Lin Y.-W."/>
            <person name="Sun G.-H."/>
            <person name="Du Z.-J."/>
            <person name="Zhao J.-X."/>
            <person name="Liu X.-J."/>
            <person name="Liu L.-J."/>
        </authorList>
    </citation>
    <scope>NUCLEOTIDE SEQUENCE [LARGE SCALE GENOMIC DNA]</scope>
    <source>
        <strain evidence="2 3">PLHSC7-2</strain>
    </source>
</reference>
<evidence type="ECO:0000256" key="1">
    <source>
        <dbReference type="ARBA" id="ARBA00005996"/>
    </source>
</evidence>
<dbReference type="PANTHER" id="PTHR38780:SF1">
    <property type="entry name" value="PROTEIN TUSC"/>
    <property type="match status" value="1"/>
</dbReference>
<dbReference type="OrthoDB" id="9789418at2"/>
<dbReference type="SUPFAM" id="SSF75169">
    <property type="entry name" value="DsrEFH-like"/>
    <property type="match status" value="1"/>
</dbReference>
<comment type="caution">
    <text evidence="2">The sequence shown here is derived from an EMBL/GenBank/DDBJ whole genome shotgun (WGS) entry which is preliminary data.</text>
</comment>
<protein>
    <submittedName>
        <fullName evidence="2">Sulfurtransferase complex subunit TusC</fullName>
    </submittedName>
</protein>
<dbReference type="InterPro" id="IPR017462">
    <property type="entry name" value="Sulphur_relay_TusC/DsrF"/>
</dbReference>
<dbReference type="Pfam" id="PF02635">
    <property type="entry name" value="DsrE"/>
    <property type="match status" value="1"/>
</dbReference>
<comment type="similarity">
    <text evidence="1">Belongs to the DsrF/TusC family.</text>
</comment>
<dbReference type="EMBL" id="QZCH01000050">
    <property type="protein sequence ID" value="RJG37446.1"/>
    <property type="molecule type" value="Genomic_DNA"/>
</dbReference>
<evidence type="ECO:0000313" key="2">
    <source>
        <dbReference type="EMBL" id="RJG37446.1"/>
    </source>
</evidence>
<dbReference type="NCBIfam" id="TIGR03010">
    <property type="entry name" value="sulf_tusC_dsrF"/>
    <property type="match status" value="1"/>
</dbReference>
<evidence type="ECO:0000313" key="3">
    <source>
        <dbReference type="Proteomes" id="UP000283255"/>
    </source>
</evidence>
<dbReference type="InterPro" id="IPR003787">
    <property type="entry name" value="Sulphur_relay_DsrE/F-like"/>
</dbReference>
<name>A0A418Y9H9_9GAMM</name>
<dbReference type="Gene3D" id="3.40.1260.10">
    <property type="entry name" value="DsrEFH-like"/>
    <property type="match status" value="1"/>
</dbReference>
<organism evidence="2 3">
    <name type="scientific">Motilimonas pumila</name>
    <dbReference type="NCBI Taxonomy" id="2303987"/>
    <lineage>
        <taxon>Bacteria</taxon>
        <taxon>Pseudomonadati</taxon>
        <taxon>Pseudomonadota</taxon>
        <taxon>Gammaproteobacteria</taxon>
        <taxon>Alteromonadales</taxon>
        <taxon>Alteromonadales genera incertae sedis</taxon>
        <taxon>Motilimonas</taxon>
    </lineage>
</organism>
<keyword evidence="3" id="KW-1185">Reference proteome</keyword>
<keyword evidence="2" id="KW-0808">Transferase</keyword>
<gene>
    <name evidence="2" type="primary">tusC</name>
    <name evidence="2" type="ORF">D1Z90_19765</name>
</gene>
<proteinExistence type="inferred from homology"/>
<dbReference type="PANTHER" id="PTHR38780">
    <property type="entry name" value="PROTEIN TUSC"/>
    <property type="match status" value="1"/>
</dbReference>
<dbReference type="InterPro" id="IPR027396">
    <property type="entry name" value="DsrEFH-like"/>
</dbReference>